<keyword evidence="5" id="KW-1185">Reference proteome</keyword>
<proteinExistence type="inferred from homology"/>
<dbReference type="EMBL" id="BSXN01000059">
    <property type="protein sequence ID" value="GME66889.1"/>
    <property type="molecule type" value="Genomic_DNA"/>
</dbReference>
<organism evidence="4 5">
    <name type="scientific">Candida boidinii</name>
    <name type="common">Yeast</name>
    <dbReference type="NCBI Taxonomy" id="5477"/>
    <lineage>
        <taxon>Eukaryota</taxon>
        <taxon>Fungi</taxon>
        <taxon>Dikarya</taxon>
        <taxon>Ascomycota</taxon>
        <taxon>Saccharomycotina</taxon>
        <taxon>Pichiomycetes</taxon>
        <taxon>Pichiales</taxon>
        <taxon>Pichiaceae</taxon>
        <taxon>Ogataea</taxon>
        <taxon>Ogataea/Candida clade</taxon>
    </lineage>
</organism>
<feature type="compositionally biased region" description="Basic and acidic residues" evidence="3">
    <location>
        <begin position="318"/>
        <end position="329"/>
    </location>
</feature>
<feature type="compositionally biased region" description="Basic and acidic residues" evidence="3">
    <location>
        <begin position="197"/>
        <end position="208"/>
    </location>
</feature>
<evidence type="ECO:0000256" key="2">
    <source>
        <dbReference type="ARBA" id="ARBA00023054"/>
    </source>
</evidence>
<dbReference type="InterPro" id="IPR013256">
    <property type="entry name" value="Chromatin_SPT2"/>
</dbReference>
<accession>A0A9W6W7B6</accession>
<dbReference type="Pfam" id="PF08243">
    <property type="entry name" value="SPT2"/>
    <property type="match status" value="1"/>
</dbReference>
<reference evidence="4" key="1">
    <citation type="submission" date="2023-04" db="EMBL/GenBank/DDBJ databases">
        <title>Candida boidinii NBRC 10035.</title>
        <authorList>
            <person name="Ichikawa N."/>
            <person name="Sato H."/>
            <person name="Tonouchi N."/>
        </authorList>
    </citation>
    <scope>NUCLEOTIDE SEQUENCE</scope>
    <source>
        <strain evidence="4">NBRC 10035</strain>
    </source>
</reference>
<feature type="compositionally biased region" description="Acidic residues" evidence="3">
    <location>
        <begin position="354"/>
        <end position="389"/>
    </location>
</feature>
<name>A0A9W6W7B6_CANBO</name>
<protein>
    <submittedName>
        <fullName evidence="4">Unnamed protein product</fullName>
    </submittedName>
</protein>
<evidence type="ECO:0000256" key="3">
    <source>
        <dbReference type="SAM" id="MobiDB-lite"/>
    </source>
</evidence>
<feature type="compositionally biased region" description="Basic and acidic residues" evidence="3">
    <location>
        <begin position="77"/>
        <end position="88"/>
    </location>
</feature>
<feature type="compositionally biased region" description="Low complexity" evidence="3">
    <location>
        <begin position="162"/>
        <end position="171"/>
    </location>
</feature>
<feature type="compositionally biased region" description="Polar residues" evidence="3">
    <location>
        <begin position="151"/>
        <end position="161"/>
    </location>
</feature>
<evidence type="ECO:0000313" key="5">
    <source>
        <dbReference type="Proteomes" id="UP001165120"/>
    </source>
</evidence>
<feature type="compositionally biased region" description="Polar residues" evidence="3">
    <location>
        <begin position="8"/>
        <end position="63"/>
    </location>
</feature>
<gene>
    <name evidence="4" type="ORF">Cboi02_000032900</name>
</gene>
<comment type="similarity">
    <text evidence="1">Belongs to the SPT2 family.</text>
</comment>
<evidence type="ECO:0000313" key="4">
    <source>
        <dbReference type="EMBL" id="GME66889.1"/>
    </source>
</evidence>
<comment type="caution">
    <text evidence="4">The sequence shown here is derived from an EMBL/GenBank/DDBJ whole genome shotgun (WGS) entry which is preliminary data.</text>
</comment>
<feature type="compositionally biased region" description="Polar residues" evidence="3">
    <location>
        <begin position="236"/>
        <end position="256"/>
    </location>
</feature>
<dbReference type="AlphaFoldDB" id="A0A9W6W7B6"/>
<feature type="region of interest" description="Disordered" evidence="3">
    <location>
        <begin position="1"/>
        <end position="397"/>
    </location>
</feature>
<evidence type="ECO:0000256" key="1">
    <source>
        <dbReference type="ARBA" id="ARBA00006461"/>
    </source>
</evidence>
<feature type="compositionally biased region" description="Polar residues" evidence="3">
    <location>
        <begin position="129"/>
        <end position="144"/>
    </location>
</feature>
<sequence length="477" mass="55112">MKGEKPASSLSDKNTQRKPQSSSKTQASQTETQPQKHSSTHINNGSRYTSVSLKNPQMSSSLQRVEIDPAVARLKQARKEENERRLEMMKAQGKKIPRSMLQAVEKPKAKPTPKTTFSQQTRRQKTDPRNISGNNIETQENSIYRQRGPRSRSTPRFQMNHNNSPSSSASPTGPKLSFEDLIKQAEQIDTSKLLYDPIKKSPDPESKRRLSRKNGLNSNSNEHSEDLNLAKPHHPTLTTPSGPSHLANFNASTRYDSSNRRMMADRARQKNSGPISRDHKFQSVQAHPPQPPKQKEVLVRPAPIAKPSESLLRKLKTKKEIERAGDQRRPHTNNKQPNRPSQFPRKKKDAYGIDADDNDDEDDEDLDDFIEYDDDDDGFIVDDEEDGEDYEQRRRKSIKEKGYDRDEIWSMFTNRPDRKRNYDYYDDDEDDMEATGSEILEEEEMAARQARLDDIREQKLLEQRALEKQRRLKKSRY</sequence>
<feature type="compositionally biased region" description="Basic and acidic residues" evidence="3">
    <location>
        <begin position="257"/>
        <end position="268"/>
    </location>
</feature>
<dbReference type="Proteomes" id="UP001165120">
    <property type="component" value="Unassembled WGS sequence"/>
</dbReference>
<keyword evidence="2" id="KW-0175">Coiled coil</keyword>
<dbReference type="SMART" id="SM00784">
    <property type="entry name" value="SPT2"/>
    <property type="match status" value="1"/>
</dbReference>